<dbReference type="InterPro" id="IPR006310">
    <property type="entry name" value="DinG"/>
</dbReference>
<evidence type="ECO:0000256" key="3">
    <source>
        <dbReference type="ARBA" id="ARBA00022801"/>
    </source>
</evidence>
<dbReference type="CDD" id="cd06127">
    <property type="entry name" value="DEDDh"/>
    <property type="match status" value="1"/>
</dbReference>
<gene>
    <name evidence="6 7 9" type="primary">dinG</name>
    <name evidence="9" type="ORF">L2716_07395</name>
</gene>
<dbReference type="SMART" id="SM00491">
    <property type="entry name" value="HELICc2"/>
    <property type="match status" value="1"/>
</dbReference>
<dbReference type="EC" id="3.1.-.-" evidence="6 7"/>
<feature type="short sequence motif" description="DEAH box" evidence="6">
    <location>
        <begin position="461"/>
        <end position="464"/>
    </location>
</feature>
<dbReference type="InterPro" id="IPR006555">
    <property type="entry name" value="ATP-dep_Helicase_C"/>
</dbReference>
<dbReference type="Pfam" id="PF13307">
    <property type="entry name" value="Helicase_C_2"/>
    <property type="match status" value="1"/>
</dbReference>
<name>A0ABS9H0X8_9BACL</name>
<dbReference type="InterPro" id="IPR013520">
    <property type="entry name" value="Ribonucl_H"/>
</dbReference>
<keyword evidence="1 6" id="KW-0540">Nuclease</keyword>
<dbReference type="GO" id="GO:0016787">
    <property type="term" value="F:hydrolase activity"/>
    <property type="evidence" value="ECO:0007669"/>
    <property type="project" value="UniProtKB-KW"/>
</dbReference>
<protein>
    <recommendedName>
        <fullName evidence="6 7">3'-5' exonuclease DinG</fullName>
        <ecNumber evidence="6 7">3.1.-.-</ecNumber>
    </recommendedName>
</protein>
<dbReference type="Gene3D" id="3.40.50.300">
    <property type="entry name" value="P-loop containing nucleotide triphosphate hydrolases"/>
    <property type="match status" value="2"/>
</dbReference>
<keyword evidence="9" id="KW-0347">Helicase</keyword>
<dbReference type="InterPro" id="IPR014013">
    <property type="entry name" value="Helic_SF1/SF2_ATP-bd_DinG/Rad3"/>
</dbReference>
<keyword evidence="3 6" id="KW-0378">Hydrolase</keyword>
<dbReference type="EMBL" id="JAKIJS010000001">
    <property type="protein sequence ID" value="MCF6137549.1"/>
    <property type="molecule type" value="Genomic_DNA"/>
</dbReference>
<evidence type="ECO:0000256" key="2">
    <source>
        <dbReference type="ARBA" id="ARBA00022741"/>
    </source>
</evidence>
<feature type="binding site" evidence="6">
    <location>
        <begin position="281"/>
        <end position="288"/>
    </location>
    <ligand>
        <name>ATP</name>
        <dbReference type="ChEBI" id="CHEBI:30616"/>
    </ligand>
</feature>
<keyword evidence="10" id="KW-1185">Reference proteome</keyword>
<dbReference type="InterPro" id="IPR036397">
    <property type="entry name" value="RNaseH_sf"/>
</dbReference>
<evidence type="ECO:0000256" key="5">
    <source>
        <dbReference type="ARBA" id="ARBA00022840"/>
    </source>
</evidence>
<evidence type="ECO:0000313" key="10">
    <source>
        <dbReference type="Proteomes" id="UP001649381"/>
    </source>
</evidence>
<reference evidence="9 10" key="1">
    <citation type="submission" date="2022-01" db="EMBL/GenBank/DDBJ databases">
        <title>Alkalihalobacillus sp. EGI L200015, a novel bacterium isolated from a salt lake sediment.</title>
        <authorList>
            <person name="Gao L."/>
            <person name="Fang B.-Z."/>
            <person name="Li W.-J."/>
        </authorList>
    </citation>
    <scope>NUCLEOTIDE SEQUENCE [LARGE SCALE GENOMIC DNA]</scope>
    <source>
        <strain evidence="9 10">KCTC 12718</strain>
    </source>
</reference>
<dbReference type="PANTHER" id="PTHR11472">
    <property type="entry name" value="DNA REPAIR DEAD HELICASE RAD3/XP-D SUBFAMILY MEMBER"/>
    <property type="match status" value="1"/>
</dbReference>
<dbReference type="InterPro" id="IPR012337">
    <property type="entry name" value="RNaseH-like_sf"/>
</dbReference>
<dbReference type="SUPFAM" id="SSF52540">
    <property type="entry name" value="P-loop containing nucleoside triphosphate hydrolases"/>
    <property type="match status" value="1"/>
</dbReference>
<dbReference type="PANTHER" id="PTHR11472:SF34">
    <property type="entry name" value="REGULATOR OF TELOMERE ELONGATION HELICASE 1"/>
    <property type="match status" value="1"/>
</dbReference>
<feature type="domain" description="Helicase ATP-binding" evidence="8">
    <location>
        <begin position="246"/>
        <end position="512"/>
    </location>
</feature>
<evidence type="ECO:0000256" key="4">
    <source>
        <dbReference type="ARBA" id="ARBA00022839"/>
    </source>
</evidence>
<dbReference type="InterPro" id="IPR027417">
    <property type="entry name" value="P-loop_NTPase"/>
</dbReference>
<evidence type="ECO:0000313" key="9">
    <source>
        <dbReference type="EMBL" id="MCF6137549.1"/>
    </source>
</evidence>
<dbReference type="HAMAP" id="MF_02206">
    <property type="entry name" value="DinG_exonucl"/>
    <property type="match status" value="1"/>
</dbReference>
<comment type="function">
    <text evidence="6 7">3'-5' exonuclease.</text>
</comment>
<dbReference type="NCBIfam" id="TIGR01407">
    <property type="entry name" value="dinG_rel"/>
    <property type="match status" value="1"/>
</dbReference>
<dbReference type="PROSITE" id="PS51193">
    <property type="entry name" value="HELICASE_ATP_BIND_2"/>
    <property type="match status" value="1"/>
</dbReference>
<dbReference type="RefSeq" id="WP_236333246.1">
    <property type="nucleotide sequence ID" value="NZ_JAKIJS010000001.1"/>
</dbReference>
<dbReference type="SUPFAM" id="SSF53098">
    <property type="entry name" value="Ribonuclease H-like"/>
    <property type="match status" value="1"/>
</dbReference>
<dbReference type="NCBIfam" id="NF005981">
    <property type="entry name" value="PRK08074.1"/>
    <property type="match status" value="1"/>
</dbReference>
<dbReference type="Gene3D" id="3.30.420.10">
    <property type="entry name" value="Ribonuclease H-like superfamily/Ribonuclease H"/>
    <property type="match status" value="1"/>
</dbReference>
<proteinExistence type="inferred from homology"/>
<keyword evidence="5 6" id="KW-0067">ATP-binding</keyword>
<keyword evidence="2 6" id="KW-0547">Nucleotide-binding</keyword>
<dbReference type="GO" id="GO:0003678">
    <property type="term" value="F:DNA helicase activity"/>
    <property type="evidence" value="ECO:0007669"/>
    <property type="project" value="UniProtKB-EC"/>
</dbReference>
<dbReference type="SMART" id="SM00479">
    <property type="entry name" value="EXOIII"/>
    <property type="match status" value="1"/>
</dbReference>
<dbReference type="InterPro" id="IPR006054">
    <property type="entry name" value="DnaQ"/>
</dbReference>
<dbReference type="NCBIfam" id="TIGR00573">
    <property type="entry name" value="dnaq"/>
    <property type="match status" value="1"/>
</dbReference>
<organism evidence="9 10">
    <name type="scientific">Pseudalkalibacillus berkeleyi</name>
    <dbReference type="NCBI Taxonomy" id="1069813"/>
    <lineage>
        <taxon>Bacteria</taxon>
        <taxon>Bacillati</taxon>
        <taxon>Bacillota</taxon>
        <taxon>Bacilli</taxon>
        <taxon>Bacillales</taxon>
        <taxon>Fictibacillaceae</taxon>
        <taxon>Pseudalkalibacillus</taxon>
    </lineage>
</organism>
<evidence type="ECO:0000256" key="7">
    <source>
        <dbReference type="RuleBase" id="RU364106"/>
    </source>
</evidence>
<evidence type="ECO:0000259" key="8">
    <source>
        <dbReference type="PROSITE" id="PS51193"/>
    </source>
</evidence>
<comment type="caution">
    <text evidence="9">The sequence shown here is derived from an EMBL/GenBank/DDBJ whole genome shotgun (WGS) entry which is preliminary data.</text>
</comment>
<accession>A0ABS9H0X8</accession>
<keyword evidence="4 6" id="KW-0269">Exonuclease</keyword>
<evidence type="ECO:0000256" key="1">
    <source>
        <dbReference type="ARBA" id="ARBA00022722"/>
    </source>
</evidence>
<evidence type="ECO:0000256" key="6">
    <source>
        <dbReference type="HAMAP-Rule" id="MF_02206"/>
    </source>
</evidence>
<dbReference type="Proteomes" id="UP001649381">
    <property type="component" value="Unassembled WGS sequence"/>
</dbReference>
<dbReference type="Pfam" id="PF00929">
    <property type="entry name" value="RNase_T"/>
    <property type="match status" value="1"/>
</dbReference>
<comment type="similarity">
    <text evidence="6 7">Belongs to the helicase family. DinG subfamily. Type 2 sub-subfamily.</text>
</comment>
<sequence>MNNRYVVLDLETTGHSPKNKDRIIQIGLVVIEENEIVDRFSSYINPGIPIPTFITSLTGINGEMVDDAPLFEDVAPRLLKILDGAWLVAHNIKFDLGFLNAELEKAGYFEWRGMMLDTVELTRMLMPNLDSYKLSQLSESLSLAHENPHQADSDAEATGHLLTQLINKLNELPLLTLQRLLPLVKGMHSDVAELVQDQIDQKLVQLEDEEPLLETFRQLVLKKMNENGLDQELIDDSISHHSIEEQLEKSFPNYEKRAGQVKMMDVVEQSLTDGQHALIEAGTGIGKSLGYLIPGLINARKTGRPLVVSTHTIQLQEQLLDRDIPLLQKMVPFEFKATVLKGRNHYLCLRKFEQQLDEIYDNNYDVLLAKAQLLVWLTTTEEGDIEELNLPSGGQLFWHQVKSDANSCLNHKCPWFSRCFYHRSKREAHDADIIITNHALLFTDLVNDHALIPAYQEAIIDEAHHLDDVASDHFGLQTDYFSFHRLVERLGTSEDLNVNMLLKLEGVLKTADVAFNKGPFIENLRNLKMEIDQLFSMMKSYVTSKGQKKSEVGKINFRFTIDQIDPSWYQELKEVFARCQLMINDLLKDLRDLIKKAQKKEEHLNVQQKGILVDYTGLINRIDEERNTLAHMLLSNNEEDVCWIETDSGGAKNAISIFNQPIDISDRLSSDFFAKKNSIILTSATLTIRDRFTFVRKRLGMDEDTLTIQLPSPFDYKNHSKIMIPTDLPMIKDVSTDSYASTIAASINRIAHITDGRMLVLFTSYDMLKKTYFAFKEYAEPEDFSLIGQGIDSGSRARLTKNFKQLDRAVLFGTSSFWEGVDIPGNDLTCLIIVRLPFNPPDNPVIEARSEQLRKQGKSPFMELSLPQAIIRFKQGFGRLVRSSTDKGAVFVFDRRIVTTKYGNLFLRSLPDVPVQQGTVDELLDDLKYFID</sequence>
<dbReference type="InterPro" id="IPR045028">
    <property type="entry name" value="DinG/Rad3-like"/>
</dbReference>